<gene>
    <name evidence="2" type="ORF">CLOACE_22540</name>
</gene>
<keyword evidence="3" id="KW-1185">Reference proteome</keyword>
<evidence type="ECO:0000256" key="1">
    <source>
        <dbReference type="SAM" id="Phobius"/>
    </source>
</evidence>
<comment type="caution">
    <text evidence="2">The sequence shown here is derived from an EMBL/GenBank/DDBJ whole genome shotgun (WGS) entry which is preliminary data.</text>
</comment>
<dbReference type="EMBL" id="LZFO01000058">
    <property type="protein sequence ID" value="OFH99384.1"/>
    <property type="molecule type" value="Genomic_DNA"/>
</dbReference>
<sequence length="54" mass="6592">MKKYKDLKIKYKLLLNVFIVLFILICSETFVIKNFKKLHYKNKNIHDTNLLSIY</sequence>
<keyword evidence="1" id="KW-0472">Membrane</keyword>
<dbReference type="Proteomes" id="UP000175744">
    <property type="component" value="Unassembled WGS sequence"/>
</dbReference>
<accession>A0A1E8EV51</accession>
<proteinExistence type="predicted"/>
<name>A0A1E8EV51_9CLOT</name>
<dbReference type="RefSeq" id="WP_175429465.1">
    <property type="nucleotide sequence ID" value="NZ_LZFO01000058.1"/>
</dbReference>
<evidence type="ECO:0000313" key="3">
    <source>
        <dbReference type="Proteomes" id="UP000175744"/>
    </source>
</evidence>
<evidence type="ECO:0000313" key="2">
    <source>
        <dbReference type="EMBL" id="OFH99384.1"/>
    </source>
</evidence>
<reference evidence="2 3" key="1">
    <citation type="submission" date="2016-06" db="EMBL/GenBank/DDBJ databases">
        <title>Genome sequence of Clostridium acetireducens DSM 10703.</title>
        <authorList>
            <person name="Poehlein A."/>
            <person name="Fluechter S."/>
            <person name="Duerre P."/>
            <person name="Daniel R."/>
        </authorList>
    </citation>
    <scope>NUCLEOTIDE SEQUENCE [LARGE SCALE GENOMIC DNA]</scope>
    <source>
        <strain evidence="2 3">DSM 10703</strain>
    </source>
</reference>
<organism evidence="2 3">
    <name type="scientific">Clostridium acetireducens DSM 10703</name>
    <dbReference type="NCBI Taxonomy" id="1121290"/>
    <lineage>
        <taxon>Bacteria</taxon>
        <taxon>Bacillati</taxon>
        <taxon>Bacillota</taxon>
        <taxon>Clostridia</taxon>
        <taxon>Eubacteriales</taxon>
        <taxon>Clostridiaceae</taxon>
        <taxon>Clostridium</taxon>
    </lineage>
</organism>
<feature type="transmembrane region" description="Helical" evidence="1">
    <location>
        <begin position="12"/>
        <end position="32"/>
    </location>
</feature>
<protein>
    <submittedName>
        <fullName evidence="2">Uncharacterized protein</fullName>
    </submittedName>
</protein>
<keyword evidence="1" id="KW-1133">Transmembrane helix</keyword>
<keyword evidence="1" id="KW-0812">Transmembrane</keyword>
<dbReference type="AlphaFoldDB" id="A0A1E8EV51"/>